<reference evidence="1 2" key="1">
    <citation type="submission" date="2017-07" db="EMBL/GenBank/DDBJ databases">
        <title>In vitro design and evaluation of phage cocktails against multidrug-resistant Aeromonas salmonicida.</title>
        <authorList>
            <person name="Chen L."/>
            <person name="Yuan S."/>
            <person name="Ma Y."/>
        </authorList>
    </citation>
    <scope>NUCLEOTIDE SEQUENCE [LARGE SCALE GENOMIC DNA]</scope>
</reference>
<accession>A0A223LCW9</accession>
<sequence>MKLVQVDGIPKKGYFVVTGISNFQETPFPFGESFYADGNGRIFEYENEYDTWEHDITDSLYFKDWADVKYFVIEE</sequence>
<organism evidence="1 2">
    <name type="scientific">Aeromonas phage AS-zj</name>
    <dbReference type="NCBI Taxonomy" id="2024208"/>
    <lineage>
        <taxon>Viruses</taxon>
        <taxon>Duplodnaviria</taxon>
        <taxon>Heunggongvirae</taxon>
        <taxon>Uroviricota</taxon>
        <taxon>Caudoviricetes</taxon>
        <taxon>Pantevenvirales</taxon>
        <taxon>Straboviridae</taxon>
        <taxon>Emmerichvirinae</taxon>
        <taxon>Ceceduovirus</taxon>
        <taxon>Ceceduovirus aszj</taxon>
    </lineage>
</organism>
<dbReference type="EMBL" id="MF448340">
    <property type="protein sequence ID" value="ASU00290.1"/>
    <property type="molecule type" value="Genomic_DNA"/>
</dbReference>
<protein>
    <submittedName>
        <fullName evidence="1">Uncharacterized protein</fullName>
    </submittedName>
</protein>
<name>A0A223LCW9_9CAUD</name>
<dbReference type="KEGG" id="vg:55604629"/>
<dbReference type="Proteomes" id="UP000226092">
    <property type="component" value="Segment"/>
</dbReference>
<evidence type="ECO:0000313" key="2">
    <source>
        <dbReference type="Proteomes" id="UP000226092"/>
    </source>
</evidence>
<dbReference type="RefSeq" id="YP_009834562.1">
    <property type="nucleotide sequence ID" value="NC_048673.1"/>
</dbReference>
<evidence type="ECO:0000313" key="1">
    <source>
        <dbReference type="EMBL" id="ASU00290.1"/>
    </source>
</evidence>
<dbReference type="GeneID" id="55604629"/>
<keyword evidence="2" id="KW-1185">Reference proteome</keyword>
<proteinExistence type="predicted"/>